<comment type="subcellular location">
    <subcellularLocation>
        <location evidence="12">Cell inner membrane</location>
    </subcellularLocation>
</comment>
<dbReference type="InterPro" id="IPR007202">
    <property type="entry name" value="4Fe-4S_dom"/>
</dbReference>
<keyword evidence="17" id="KW-1185">Reference proteome</keyword>
<dbReference type="PROSITE" id="PS51379">
    <property type="entry name" value="4FE4S_FER_2"/>
    <property type="match status" value="2"/>
</dbReference>
<dbReference type="EMBL" id="CP121472">
    <property type="protein sequence ID" value="WPL18514.1"/>
    <property type="molecule type" value="Genomic_DNA"/>
</dbReference>
<evidence type="ECO:0000313" key="17">
    <source>
        <dbReference type="Proteomes" id="UP001432180"/>
    </source>
</evidence>
<evidence type="ECO:0000256" key="10">
    <source>
        <dbReference type="ARBA" id="ARBA00023014"/>
    </source>
</evidence>
<feature type="binding site" evidence="12">
    <location>
        <position position="49"/>
    </location>
    <ligand>
        <name>[4Fe-4S] cluster</name>
        <dbReference type="ChEBI" id="CHEBI:49883"/>
        <label>1</label>
    </ligand>
</feature>
<dbReference type="NCBIfam" id="NF003475">
    <property type="entry name" value="PRK05113.1"/>
    <property type="match status" value="1"/>
</dbReference>
<evidence type="ECO:0000259" key="15">
    <source>
        <dbReference type="PROSITE" id="PS51656"/>
    </source>
</evidence>
<feature type="binding site" evidence="12">
    <location>
        <position position="151"/>
    </location>
    <ligand>
        <name>[4Fe-4S] cluster</name>
        <dbReference type="ChEBI" id="CHEBI:49883"/>
        <label>2</label>
    </ligand>
</feature>
<dbReference type="InterPro" id="IPR010207">
    <property type="entry name" value="Elect_transpt_cplx_RnfB/RsxB"/>
</dbReference>
<evidence type="ECO:0000256" key="4">
    <source>
        <dbReference type="ARBA" id="ARBA00022519"/>
    </source>
</evidence>
<feature type="binding site" evidence="12">
    <location>
        <position position="144"/>
    </location>
    <ligand>
        <name>[4Fe-4S] cluster</name>
        <dbReference type="ChEBI" id="CHEBI:49883"/>
        <label>3</label>
    </ligand>
</feature>
<evidence type="ECO:0000256" key="8">
    <source>
        <dbReference type="ARBA" id="ARBA00022982"/>
    </source>
</evidence>
<feature type="region of interest" description="Hydrophobic" evidence="12">
    <location>
        <begin position="1"/>
        <end position="23"/>
    </location>
</feature>
<keyword evidence="4 12" id="KW-0997">Cell inner membrane</keyword>
<evidence type="ECO:0000256" key="5">
    <source>
        <dbReference type="ARBA" id="ARBA00022723"/>
    </source>
</evidence>
<dbReference type="PANTHER" id="PTHR42859:SF3">
    <property type="entry name" value="ION-TRANSLOCATING OXIDOREDUCTASE COMPLEX SUBUNIT B"/>
    <property type="match status" value="1"/>
</dbReference>
<keyword evidence="7 12" id="KW-1278">Translocase</keyword>
<dbReference type="Pfam" id="PF14697">
    <property type="entry name" value="Fer4_21"/>
    <property type="match status" value="1"/>
</dbReference>
<evidence type="ECO:0000256" key="13">
    <source>
        <dbReference type="SAM" id="MobiDB-lite"/>
    </source>
</evidence>
<dbReference type="EC" id="7.-.-.-" evidence="12"/>
<sequence>MLVAIGAVAALAVIFGLLLGYSAIRFHIDGDPIADQAEALLPQSQCGQCGYPGCRPYAEAVASGEADINLCAPGGEGTMLALADLLGREPVALGEVVSKPKALAVIDEQDCIGCTKCLQSCPVDAIVGAAKHLHAVIASECTNCELCVPTCPVECIHLVPVRENLSNWKWPYPQSSYPESMAMAASTLVSRPTVESANQGADQDSDSGADQGADQGSGHHPNQHPNQRSGQASHERAAA</sequence>
<organism evidence="16 17">
    <name type="scientific">Thiorhodovibrio winogradskyi</name>
    <dbReference type="NCBI Taxonomy" id="77007"/>
    <lineage>
        <taxon>Bacteria</taxon>
        <taxon>Pseudomonadati</taxon>
        <taxon>Pseudomonadota</taxon>
        <taxon>Gammaproteobacteria</taxon>
        <taxon>Chromatiales</taxon>
        <taxon>Chromatiaceae</taxon>
        <taxon>Thiorhodovibrio</taxon>
    </lineage>
</organism>
<evidence type="ECO:0000256" key="6">
    <source>
        <dbReference type="ARBA" id="ARBA00022737"/>
    </source>
</evidence>
<keyword evidence="2 12" id="KW-1003">Cell membrane</keyword>
<comment type="cofactor">
    <cofactor evidence="12">
        <name>[4Fe-4S] cluster</name>
        <dbReference type="ChEBI" id="CHEBI:49883"/>
    </cofactor>
    <text evidence="12">Binds 3 [4Fe-4S] clusters.</text>
</comment>
<dbReference type="Pfam" id="PF04060">
    <property type="entry name" value="FeS"/>
    <property type="match status" value="1"/>
</dbReference>
<evidence type="ECO:0000256" key="12">
    <source>
        <dbReference type="HAMAP-Rule" id="MF_00463"/>
    </source>
</evidence>
<evidence type="ECO:0000256" key="7">
    <source>
        <dbReference type="ARBA" id="ARBA00022967"/>
    </source>
</evidence>
<protein>
    <recommendedName>
        <fullName evidence="12">Ion-translocating oxidoreductase complex subunit B</fullName>
        <ecNumber evidence="12">7.-.-.-</ecNumber>
    </recommendedName>
    <alternativeName>
        <fullName evidence="12">Rnf electron transport complex subunit B</fullName>
    </alternativeName>
</protein>
<feature type="binding site" evidence="12">
    <location>
        <position position="117"/>
    </location>
    <ligand>
        <name>[4Fe-4S] cluster</name>
        <dbReference type="ChEBI" id="CHEBI:49883"/>
        <label>2</label>
    </ligand>
</feature>
<name>A0ABZ0SD68_9GAMM</name>
<proteinExistence type="inferred from homology"/>
<dbReference type="InterPro" id="IPR017900">
    <property type="entry name" value="4Fe4S_Fe_S_CS"/>
</dbReference>
<comment type="subunit">
    <text evidence="12">The complex is composed of six subunits: RnfA, RnfB, RnfC, RnfD, RnfE and RnfG.</text>
</comment>
<feature type="domain" description="4Fe-4S ferredoxin-type" evidence="14">
    <location>
        <begin position="132"/>
        <end position="161"/>
    </location>
</feature>
<dbReference type="PANTHER" id="PTHR42859">
    <property type="entry name" value="OXIDOREDUCTASE"/>
    <property type="match status" value="1"/>
</dbReference>
<keyword evidence="8 12" id="KW-0249">Electron transport</keyword>
<dbReference type="PROSITE" id="PS00198">
    <property type="entry name" value="4FE4S_FER_1"/>
    <property type="match status" value="2"/>
</dbReference>
<feature type="binding site" evidence="12">
    <location>
        <position position="141"/>
    </location>
    <ligand>
        <name>[4Fe-4S] cluster</name>
        <dbReference type="ChEBI" id="CHEBI:49883"/>
        <label>3</label>
    </ligand>
</feature>
<dbReference type="Gene3D" id="1.10.15.40">
    <property type="entry name" value="Electron transport complex subunit B, putative Fe-S cluster"/>
    <property type="match status" value="1"/>
</dbReference>
<dbReference type="NCBIfam" id="TIGR01944">
    <property type="entry name" value="rnfB"/>
    <property type="match status" value="1"/>
</dbReference>
<comment type="similarity">
    <text evidence="12">Belongs to the 4Fe4S bacterial-type ferredoxin family. RnfB subfamily.</text>
</comment>
<feature type="region of interest" description="Disordered" evidence="13">
    <location>
        <begin position="189"/>
        <end position="239"/>
    </location>
</feature>
<keyword evidence="1 12" id="KW-0813">Transport</keyword>
<feature type="binding site" evidence="12">
    <location>
        <position position="114"/>
    </location>
    <ligand>
        <name>[4Fe-4S] cluster</name>
        <dbReference type="ChEBI" id="CHEBI:49883"/>
        <label>2</label>
    </ligand>
</feature>
<dbReference type="SUPFAM" id="SSF54862">
    <property type="entry name" value="4Fe-4S ferredoxins"/>
    <property type="match status" value="1"/>
</dbReference>
<comment type="caution">
    <text evidence="12">Lacks conserved residue(s) required for the propagation of feature annotation.</text>
</comment>
<feature type="domain" description="4Fe-4S" evidence="15">
    <location>
        <begin position="29"/>
        <end position="88"/>
    </location>
</feature>
<evidence type="ECO:0000256" key="9">
    <source>
        <dbReference type="ARBA" id="ARBA00023004"/>
    </source>
</evidence>
<feature type="binding site" evidence="12">
    <location>
        <position position="147"/>
    </location>
    <ligand>
        <name>[4Fe-4S] cluster</name>
        <dbReference type="ChEBI" id="CHEBI:49883"/>
        <label>3</label>
    </ligand>
</feature>
<feature type="domain" description="4Fe-4S ferredoxin-type" evidence="14">
    <location>
        <begin position="102"/>
        <end position="131"/>
    </location>
</feature>
<evidence type="ECO:0000256" key="11">
    <source>
        <dbReference type="ARBA" id="ARBA00023136"/>
    </source>
</evidence>
<reference evidence="16 17" key="1">
    <citation type="journal article" date="2023" name="Microorganisms">
        <title>Thiorhodovibrio frisius and Trv. litoralis spp. nov., Two Novel Members from a Clade of Fastidious Purple Sulfur Bacteria That Exhibit Unique Red-Shifted Light-Harvesting Capabilities.</title>
        <authorList>
            <person name="Methner A."/>
            <person name="Kuzyk S.B."/>
            <person name="Petersen J."/>
            <person name="Bauer S."/>
            <person name="Brinkmann H."/>
            <person name="Sichau K."/>
            <person name="Wanner G."/>
            <person name="Wolf J."/>
            <person name="Neumann-Schaal M."/>
            <person name="Henke P."/>
            <person name="Tank M."/>
            <person name="Sproer C."/>
            <person name="Bunk B."/>
            <person name="Overmann J."/>
        </authorList>
    </citation>
    <scope>NUCLEOTIDE SEQUENCE [LARGE SCALE GENOMIC DNA]</scope>
    <source>
        <strain evidence="16 17">DSM 6702</strain>
    </source>
</reference>
<feature type="compositionally biased region" description="Polar residues" evidence="13">
    <location>
        <begin position="189"/>
        <end position="208"/>
    </location>
</feature>
<feature type="binding site" evidence="12">
    <location>
        <position position="111"/>
    </location>
    <ligand>
        <name>[4Fe-4S] cluster</name>
        <dbReference type="ChEBI" id="CHEBI:49883"/>
        <label>2</label>
    </ligand>
</feature>
<feature type="binding site" evidence="12">
    <location>
        <position position="71"/>
    </location>
    <ligand>
        <name>[4Fe-4S] cluster</name>
        <dbReference type="ChEBI" id="CHEBI:49883"/>
        <label>1</label>
    </ligand>
</feature>
<accession>A0ABZ0SD68</accession>
<dbReference type="InterPro" id="IPR050294">
    <property type="entry name" value="RnfB_subfamily"/>
</dbReference>
<evidence type="ECO:0000256" key="2">
    <source>
        <dbReference type="ARBA" id="ARBA00022475"/>
    </source>
</evidence>
<comment type="function">
    <text evidence="12">Part of a membrane-bound complex that couples electron transfer with translocation of ions across the membrane.</text>
</comment>
<dbReference type="Gene3D" id="3.30.70.20">
    <property type="match status" value="1"/>
</dbReference>
<feature type="binding site" evidence="12">
    <location>
        <position position="121"/>
    </location>
    <ligand>
        <name>[4Fe-4S] cluster</name>
        <dbReference type="ChEBI" id="CHEBI:49883"/>
        <label>3</label>
    </ligand>
</feature>
<evidence type="ECO:0000256" key="1">
    <source>
        <dbReference type="ARBA" id="ARBA00022448"/>
    </source>
</evidence>
<keyword evidence="10 12" id="KW-0411">Iron-sulfur</keyword>
<keyword evidence="9 12" id="KW-0408">Iron</keyword>
<keyword evidence="6 12" id="KW-0677">Repeat</keyword>
<feature type="compositionally biased region" description="Polar residues" evidence="13">
    <location>
        <begin position="223"/>
        <end position="232"/>
    </location>
</feature>
<keyword evidence="5 12" id="KW-0479">Metal-binding</keyword>
<evidence type="ECO:0000256" key="3">
    <source>
        <dbReference type="ARBA" id="ARBA00022485"/>
    </source>
</evidence>
<gene>
    <name evidence="16" type="primary">rnfB_2</name>
    <name evidence="12" type="synonym">rnfB</name>
    <name evidence="16" type="ORF">Thiowin_03587</name>
</gene>
<dbReference type="PROSITE" id="PS51656">
    <property type="entry name" value="4FE4S"/>
    <property type="match status" value="1"/>
</dbReference>
<feature type="binding site" evidence="12">
    <location>
        <position position="54"/>
    </location>
    <ligand>
        <name>[4Fe-4S] cluster</name>
        <dbReference type="ChEBI" id="CHEBI:49883"/>
        <label>1</label>
    </ligand>
</feature>
<keyword evidence="11 12" id="KW-0472">Membrane</keyword>
<evidence type="ECO:0000313" key="16">
    <source>
        <dbReference type="EMBL" id="WPL18514.1"/>
    </source>
</evidence>
<dbReference type="Proteomes" id="UP001432180">
    <property type="component" value="Chromosome"/>
</dbReference>
<dbReference type="HAMAP" id="MF_00463">
    <property type="entry name" value="RsxB_RnfB"/>
    <property type="match status" value="1"/>
</dbReference>
<feature type="binding site" evidence="12">
    <location>
        <position position="46"/>
    </location>
    <ligand>
        <name>[4Fe-4S] cluster</name>
        <dbReference type="ChEBI" id="CHEBI:49883"/>
        <label>1</label>
    </ligand>
</feature>
<keyword evidence="3 12" id="KW-0004">4Fe-4S</keyword>
<evidence type="ECO:0000259" key="14">
    <source>
        <dbReference type="PROSITE" id="PS51379"/>
    </source>
</evidence>
<dbReference type="InterPro" id="IPR017896">
    <property type="entry name" value="4Fe4S_Fe-S-bd"/>
</dbReference>